<accession>A0A1H9BEC7</accession>
<dbReference type="PANTHER" id="PTHR35529:SF2">
    <property type="entry name" value="SPORULATION PROTEIN YTAF-RELATED"/>
    <property type="match status" value="1"/>
</dbReference>
<organism evidence="6 7">
    <name type="scientific">Virgibacillus subterraneus</name>
    <dbReference type="NCBI Taxonomy" id="621109"/>
    <lineage>
        <taxon>Bacteria</taxon>
        <taxon>Bacillati</taxon>
        <taxon>Bacillota</taxon>
        <taxon>Bacilli</taxon>
        <taxon>Bacillales</taxon>
        <taxon>Bacillaceae</taxon>
        <taxon>Virgibacillus</taxon>
    </lineage>
</organism>
<keyword evidence="3 5" id="KW-1133">Transmembrane helix</keyword>
<gene>
    <name evidence="6" type="ORF">SAMN05216232_1149</name>
</gene>
<dbReference type="InterPro" id="IPR003810">
    <property type="entry name" value="Mntp/YtaF"/>
</dbReference>
<evidence type="ECO:0000256" key="4">
    <source>
        <dbReference type="ARBA" id="ARBA00023136"/>
    </source>
</evidence>
<reference evidence="6 7" key="1">
    <citation type="submission" date="2016-10" db="EMBL/GenBank/DDBJ databases">
        <authorList>
            <person name="Varghese N."/>
            <person name="Submissions S."/>
        </authorList>
    </citation>
    <scope>NUCLEOTIDE SEQUENCE [LARGE SCALE GENOMIC DNA]</scope>
    <source>
        <strain evidence="6 7">CGMCC 1.7734</strain>
    </source>
</reference>
<protein>
    <submittedName>
        <fullName evidence="6">Sporulation protein YtaF</fullName>
    </submittedName>
</protein>
<feature type="transmembrane region" description="Helical" evidence="5">
    <location>
        <begin position="66"/>
        <end position="87"/>
    </location>
</feature>
<comment type="caution">
    <text evidence="6">The sequence shown here is derived from an EMBL/GenBank/DDBJ whole genome shotgun (WGS) entry which is preliminary data.</text>
</comment>
<feature type="transmembrane region" description="Helical" evidence="5">
    <location>
        <begin position="34"/>
        <end position="54"/>
    </location>
</feature>
<evidence type="ECO:0000256" key="3">
    <source>
        <dbReference type="ARBA" id="ARBA00022989"/>
    </source>
</evidence>
<dbReference type="Proteomes" id="UP000198733">
    <property type="component" value="Unassembled WGS sequence"/>
</dbReference>
<keyword evidence="2 5" id="KW-0812">Transmembrane</keyword>
<dbReference type="EMBL" id="FOEH01000001">
    <property type="protein sequence ID" value="SEP87071.1"/>
    <property type="molecule type" value="Genomic_DNA"/>
</dbReference>
<evidence type="ECO:0000313" key="6">
    <source>
        <dbReference type="EMBL" id="SEP87071.1"/>
    </source>
</evidence>
<evidence type="ECO:0000256" key="5">
    <source>
        <dbReference type="SAM" id="Phobius"/>
    </source>
</evidence>
<dbReference type="SUPFAM" id="SSF103473">
    <property type="entry name" value="MFS general substrate transporter"/>
    <property type="match status" value="1"/>
</dbReference>
<proteinExistence type="predicted"/>
<feature type="transmembrane region" description="Helical" evidence="5">
    <location>
        <begin position="156"/>
        <end position="177"/>
    </location>
</feature>
<dbReference type="PANTHER" id="PTHR35529">
    <property type="entry name" value="MANGANESE EFFLUX PUMP MNTP-RELATED"/>
    <property type="match status" value="1"/>
</dbReference>
<keyword evidence="4 5" id="KW-0472">Membrane</keyword>
<keyword evidence="1" id="KW-1003">Cell membrane</keyword>
<sequence>MLFYTGLILLIIGVSIDGFGVGITYGMRHIRVPFLALSIIMFCSGIIVFISMTIGNILRSFITPDIAEMIGGIILLLIGLFCFYNVTRSKSDAPSEMDSNDEAWDNFKTVMKQPVQADLDQSGSISANEALLLGFALAIDAFGAGLGAAMLGYSPIITAVSIALMSGVFVLCGVRLGIFLATKKWMQRFALLPPFLLIMLGISNML</sequence>
<dbReference type="InterPro" id="IPR014205">
    <property type="entry name" value="Spore_YtaF"/>
</dbReference>
<name>A0A1H9BEC7_9BACI</name>
<feature type="transmembrane region" description="Helical" evidence="5">
    <location>
        <begin position="6"/>
        <end position="27"/>
    </location>
</feature>
<dbReference type="InterPro" id="IPR036259">
    <property type="entry name" value="MFS_trans_sf"/>
</dbReference>
<keyword evidence="7" id="KW-1185">Reference proteome</keyword>
<evidence type="ECO:0000256" key="1">
    <source>
        <dbReference type="ARBA" id="ARBA00022475"/>
    </source>
</evidence>
<dbReference type="RefSeq" id="WP_092502901.1">
    <property type="nucleotide sequence ID" value="NZ_FOEH01000001.1"/>
</dbReference>
<evidence type="ECO:0000313" key="7">
    <source>
        <dbReference type="Proteomes" id="UP000198733"/>
    </source>
</evidence>
<evidence type="ECO:0000256" key="2">
    <source>
        <dbReference type="ARBA" id="ARBA00022692"/>
    </source>
</evidence>
<dbReference type="NCBIfam" id="TIGR02840">
    <property type="entry name" value="spore_YtaF"/>
    <property type="match status" value="1"/>
</dbReference>
<dbReference type="Pfam" id="PF02659">
    <property type="entry name" value="Mntp"/>
    <property type="match status" value="2"/>
</dbReference>
<feature type="transmembrane region" description="Helical" evidence="5">
    <location>
        <begin position="130"/>
        <end position="150"/>
    </location>
</feature>